<keyword evidence="1" id="KW-0472">Membrane</keyword>
<comment type="caution">
    <text evidence="2">The sequence shown here is derived from an EMBL/GenBank/DDBJ whole genome shotgun (WGS) entry which is preliminary data.</text>
</comment>
<feature type="transmembrane region" description="Helical" evidence="1">
    <location>
        <begin position="6"/>
        <end position="31"/>
    </location>
</feature>
<keyword evidence="1" id="KW-1133">Transmembrane helix</keyword>
<proteinExistence type="predicted"/>
<reference evidence="2" key="1">
    <citation type="journal article" date="2015" name="Nature">
        <title>Complex archaea that bridge the gap between prokaryotes and eukaryotes.</title>
        <authorList>
            <person name="Spang A."/>
            <person name="Saw J.H."/>
            <person name="Jorgensen S.L."/>
            <person name="Zaremba-Niedzwiedzka K."/>
            <person name="Martijn J."/>
            <person name="Lind A.E."/>
            <person name="van Eijk R."/>
            <person name="Schleper C."/>
            <person name="Guy L."/>
            <person name="Ettema T.J."/>
        </authorList>
    </citation>
    <scope>NUCLEOTIDE SEQUENCE</scope>
</reference>
<protein>
    <submittedName>
        <fullName evidence="2">Uncharacterized protein</fullName>
    </submittedName>
</protein>
<accession>A0A0F9GXX7</accession>
<organism evidence="2">
    <name type="scientific">marine sediment metagenome</name>
    <dbReference type="NCBI Taxonomy" id="412755"/>
    <lineage>
        <taxon>unclassified sequences</taxon>
        <taxon>metagenomes</taxon>
        <taxon>ecological metagenomes</taxon>
    </lineage>
</organism>
<evidence type="ECO:0000313" key="2">
    <source>
        <dbReference type="EMBL" id="KKL74195.1"/>
    </source>
</evidence>
<sequence>MTDIYMALMFLLLIYILINLFFDNYLLYKYIELKRRIKRRR</sequence>
<evidence type="ECO:0000256" key="1">
    <source>
        <dbReference type="SAM" id="Phobius"/>
    </source>
</evidence>
<dbReference type="EMBL" id="LAZR01024729">
    <property type="protein sequence ID" value="KKL74195.1"/>
    <property type="molecule type" value="Genomic_DNA"/>
</dbReference>
<dbReference type="AlphaFoldDB" id="A0A0F9GXX7"/>
<name>A0A0F9GXX7_9ZZZZ</name>
<gene>
    <name evidence="2" type="ORF">LCGC14_2067310</name>
</gene>
<keyword evidence="1" id="KW-0812">Transmembrane</keyword>